<dbReference type="Proteomes" id="UP000284767">
    <property type="component" value="Unassembled WGS sequence"/>
</dbReference>
<dbReference type="EMBL" id="NSNE01000001">
    <property type="protein sequence ID" value="RPM23348.1"/>
    <property type="molecule type" value="Genomic_DNA"/>
</dbReference>
<dbReference type="EMBL" id="WOAD01000006">
    <property type="protein sequence ID" value="MUI35359.1"/>
    <property type="molecule type" value="Genomic_DNA"/>
</dbReference>
<dbReference type="GO" id="GO:0004175">
    <property type="term" value="F:endopeptidase activity"/>
    <property type="evidence" value="ECO:0007669"/>
    <property type="project" value="UniProtKB-ARBA"/>
</dbReference>
<dbReference type="InterPro" id="IPR003675">
    <property type="entry name" value="Rce1/LyrA-like_dom"/>
</dbReference>
<dbReference type="EMBL" id="RBSQ01000860">
    <property type="protein sequence ID" value="RMS51309.1"/>
    <property type="molecule type" value="Genomic_DNA"/>
</dbReference>
<reference evidence="7 12" key="5">
    <citation type="submission" date="2018-08" db="EMBL/GenBank/DDBJ databases">
        <title>Recombination of ecologically and evolutionarily significant loci maintains genetic cohesion in the Pseudomonas syringae species complex.</title>
        <authorList>
            <person name="Dillon M."/>
            <person name="Thakur S."/>
            <person name="Almeida R.N.D."/>
            <person name="Weir B.S."/>
            <person name="Guttman D.S."/>
        </authorList>
    </citation>
    <scope>NUCLEOTIDE SEQUENCE [LARGE SCALE GENOMIC DNA]</scope>
    <source>
        <strain evidence="7 12">ICMP 7846</strain>
    </source>
</reference>
<evidence type="ECO:0000313" key="9">
    <source>
        <dbReference type="EMBL" id="WOS80240.1"/>
    </source>
</evidence>
<evidence type="ECO:0000313" key="4">
    <source>
        <dbReference type="EMBL" id="MUI35359.1"/>
    </source>
</evidence>
<dbReference type="Proteomes" id="UP000433532">
    <property type="component" value="Unassembled WGS sequence"/>
</dbReference>
<reference evidence="5" key="8">
    <citation type="submission" date="2020-01" db="EMBL/GenBank/DDBJ databases">
        <title>Bacteria Cultured from War Wounds Associated with the Conflict in Eastern Ukraine.</title>
        <authorList>
            <person name="Snesrud E."/>
            <person name="Galac M.R."/>
            <person name="Mc Gann P."/>
            <person name="Valentine K."/>
            <person name="Viacheslav K."/>
        </authorList>
    </citation>
    <scope>NUCLEOTIDE SEQUENCE</scope>
    <source>
        <strain evidence="5">VNMU148</strain>
    </source>
</reference>
<dbReference type="Proteomes" id="UP001297540">
    <property type="component" value="Chromosome"/>
</dbReference>
<dbReference type="Proteomes" id="UP000270834">
    <property type="component" value="Unassembled WGS sequence"/>
</dbReference>
<reference evidence="9" key="10">
    <citation type="submission" date="2023-10" db="EMBL/GenBank/DDBJ databases">
        <title>Pathogen: clinical or host-associated sample.</title>
        <authorList>
            <person name="Hergert J."/>
            <person name="Casey R."/>
            <person name="Wagner J."/>
            <person name="Young E.L."/>
            <person name="Oakeson K.F."/>
        </authorList>
    </citation>
    <scope>NUCLEOTIDE SEQUENCE</scope>
    <source>
        <strain evidence="9">2021CK-01020</strain>
    </source>
</reference>
<sequence>MLGRLIPLLPILFLLGGFFTGHIALLTAVIVLLYIIWVTYAERWLPTLLWWPVSLAASALIAIHYLPGFIPLRLFPWDLASASPPIQMIWLPWDKALVALTLLAWWLRRPKQPLVSLDITALAFCLTFFVVPLLSIMTNAASWQPKWPDAFWWWLVLNVGVVSLAEEAFFRGLLQSQLIRWFGAWPGIIVATLAYAALHLLVNPVYALLAGIAGLGYGMVLHFSGRLSLAVLLHASINTLHFLLLSYPFRLISE</sequence>
<feature type="transmembrane region" description="Helical" evidence="1">
    <location>
        <begin position="230"/>
        <end position="249"/>
    </location>
</feature>
<dbReference type="OMA" id="AWQPKWP"/>
<evidence type="ECO:0000259" key="2">
    <source>
        <dbReference type="Pfam" id="PF02517"/>
    </source>
</evidence>
<evidence type="ECO:0000313" key="5">
    <source>
        <dbReference type="EMBL" id="MZZ13778.1"/>
    </source>
</evidence>
<dbReference type="EMBL" id="WXZT01000011">
    <property type="protein sequence ID" value="MZZ13778.1"/>
    <property type="molecule type" value="Genomic_DNA"/>
</dbReference>
<dbReference type="Proteomes" id="UP000644192">
    <property type="component" value="Unassembled WGS sequence"/>
</dbReference>
<feature type="transmembrane region" description="Helical" evidence="1">
    <location>
        <begin position="204"/>
        <end position="223"/>
    </location>
</feature>
<evidence type="ECO:0000313" key="12">
    <source>
        <dbReference type="Proteomes" id="UP000270834"/>
    </source>
</evidence>
<dbReference type="Pfam" id="PF02517">
    <property type="entry name" value="Rce1-like"/>
    <property type="match status" value="1"/>
</dbReference>
<protein>
    <submittedName>
        <fullName evidence="3">CAAX amino terminal protease self-immunity</fullName>
    </submittedName>
    <submittedName>
        <fullName evidence="6">CPBP family intramembrane metalloprotease</fullName>
    </submittedName>
    <submittedName>
        <fullName evidence="9">Type II CAAX endopeptidase family protein</fullName>
    </submittedName>
</protein>
<keyword evidence="1" id="KW-0812">Transmembrane</keyword>
<name>A0A073A550_PSEAI</name>
<keyword evidence="1" id="KW-0472">Membrane</keyword>
<dbReference type="KEGG" id="paeb:NCGM1900_3427"/>
<keyword evidence="1" id="KW-1133">Transmembrane helix</keyword>
<accession>A0A073A550</accession>
<evidence type="ECO:0000313" key="8">
    <source>
        <dbReference type="EMBL" id="RPM23348.1"/>
    </source>
</evidence>
<dbReference type="AlphaFoldDB" id="A0A073A550"/>
<reference evidence="9" key="9">
    <citation type="submission" date="2023-06" db="EMBL/GenBank/DDBJ databases">
        <authorList>
            <consortium name="Clinical and Environmental Microbiology Branch: Whole genome sequencing antimicrobial resistance pathogens in the healthcare setting"/>
        </authorList>
    </citation>
    <scope>NUCLEOTIDE SEQUENCE</scope>
    <source>
        <strain evidence="9">2021CK-01020</strain>
    </source>
</reference>
<organism evidence="6 11">
    <name type="scientific">Pseudomonas aeruginosa</name>
    <dbReference type="NCBI Taxonomy" id="287"/>
    <lineage>
        <taxon>Bacteria</taxon>
        <taxon>Pseudomonadati</taxon>
        <taxon>Pseudomonadota</taxon>
        <taxon>Gammaproteobacteria</taxon>
        <taxon>Pseudomonadales</taxon>
        <taxon>Pseudomonadaceae</taxon>
        <taxon>Pseudomonas</taxon>
    </lineage>
</organism>
<reference evidence="10" key="2">
    <citation type="submission" date="2015-06" db="EMBL/GenBank/DDBJ databases">
        <authorList>
            <person name="Radhakrishnan Rajesh"/>
            <person name="Underwood Anthony"/>
            <person name="Al-Shahib Ali"/>
        </authorList>
    </citation>
    <scope>NUCLEOTIDE SEQUENCE [LARGE SCALE GENOMIC DNA]</scope>
    <source>
        <strain evidence="10">P19_London_7_VIM_2_05_10</strain>
    </source>
</reference>
<evidence type="ECO:0000313" key="7">
    <source>
        <dbReference type="EMBL" id="RMS51309.1"/>
    </source>
</evidence>
<evidence type="ECO:0000313" key="14">
    <source>
        <dbReference type="Proteomes" id="UP000433532"/>
    </source>
</evidence>
<evidence type="ECO:0000313" key="10">
    <source>
        <dbReference type="Proteomes" id="UP000045039"/>
    </source>
</evidence>
<reference evidence="6 11" key="3">
    <citation type="submission" date="2017-05" db="EMBL/GenBank/DDBJ databases">
        <authorList>
            <person name="Song R."/>
            <person name="Chenine A.L."/>
            <person name="Ruprecht R.M."/>
        </authorList>
    </citation>
    <scope>NUCLEOTIDE SEQUENCE [LARGE SCALE GENOMIC DNA]</scope>
    <source>
        <strain evidence="6 11">S567_C10_BS</strain>
    </source>
</reference>
<dbReference type="EMBL" id="CP136986">
    <property type="protein sequence ID" value="WOS80240.1"/>
    <property type="molecule type" value="Genomic_DNA"/>
</dbReference>
<dbReference type="Proteomes" id="UP000194857">
    <property type="component" value="Unassembled WGS sequence"/>
</dbReference>
<dbReference type="GO" id="GO:0080120">
    <property type="term" value="P:CAAX-box protein maturation"/>
    <property type="evidence" value="ECO:0007669"/>
    <property type="project" value="UniProtKB-ARBA"/>
</dbReference>
<accession>A0A1S1C2Z4</accession>
<keyword evidence="6" id="KW-0645">Protease</keyword>
<dbReference type="Proteomes" id="UP000045039">
    <property type="component" value="Unassembled WGS sequence"/>
</dbReference>
<keyword evidence="6" id="KW-0378">Hydrolase</keyword>
<evidence type="ECO:0000256" key="1">
    <source>
        <dbReference type="SAM" id="Phobius"/>
    </source>
</evidence>
<proteinExistence type="predicted"/>
<reference evidence="8 13" key="4">
    <citation type="submission" date="2017-08" db="EMBL/GenBank/DDBJ databases">
        <authorList>
            <person name="Feschi L."/>
            <person name="Jeukens J."/>
            <person name="Emond-Rheault J.-G."/>
            <person name="Kukavica-Ibrulj I."/>
            <person name="Boyle B."/>
            <person name="Levesque R.C."/>
        </authorList>
    </citation>
    <scope>NUCLEOTIDE SEQUENCE [LARGE SCALE GENOMIC DNA]</scope>
    <source>
        <strain evidence="8 13">PA-W36</strain>
    </source>
</reference>
<dbReference type="RefSeq" id="WP_003090986.1">
    <property type="nucleotide sequence ID" value="NZ_AP014622.1"/>
</dbReference>
<reference evidence="4 14" key="7">
    <citation type="submission" date="2019-11" db="EMBL/GenBank/DDBJ databases">
        <title>Genomes of ocular Pseudomonas aeruginosa isolates.</title>
        <authorList>
            <person name="Khan M."/>
            <person name="Rice S.A."/>
            <person name="Willcox M.D.P."/>
            <person name="Stapleton F."/>
        </authorList>
    </citation>
    <scope>NUCLEOTIDE SEQUENCE [LARGE SCALE GENOMIC DNA]</scope>
    <source>
        <strain evidence="4 14">PA221</strain>
    </source>
</reference>
<dbReference type="EMBL" id="NFFZ01000002">
    <property type="protein sequence ID" value="OTI65107.1"/>
    <property type="molecule type" value="Genomic_DNA"/>
</dbReference>
<dbReference type="EMBL" id="CVVU01000213">
    <property type="protein sequence ID" value="CRP26671.1"/>
    <property type="molecule type" value="Genomic_DNA"/>
</dbReference>
<feature type="domain" description="CAAX prenyl protease 2/Lysostaphin resistance protein A-like" evidence="2">
    <location>
        <begin position="150"/>
        <end position="239"/>
    </location>
</feature>
<reference evidence="3" key="1">
    <citation type="submission" date="2015-06" db="EMBL/GenBank/DDBJ databases">
        <authorList>
            <person name="Radhakrishnan R."/>
            <person name="Underwood A."/>
            <person name="Al-Shahib A."/>
        </authorList>
    </citation>
    <scope>NUCLEOTIDE SEQUENCE</scope>
    <source>
        <strain evidence="3">P19_London_7_VIM_2_05_10</strain>
    </source>
</reference>
<keyword evidence="6" id="KW-0482">Metalloprotease</keyword>
<dbReference type="GO" id="GO:0008237">
    <property type="term" value="F:metallopeptidase activity"/>
    <property type="evidence" value="ECO:0007669"/>
    <property type="project" value="UniProtKB-KW"/>
</dbReference>
<dbReference type="GO" id="GO:0006508">
    <property type="term" value="P:proteolysis"/>
    <property type="evidence" value="ECO:0007669"/>
    <property type="project" value="UniProtKB-KW"/>
</dbReference>
<evidence type="ECO:0000313" key="13">
    <source>
        <dbReference type="Proteomes" id="UP000284767"/>
    </source>
</evidence>
<reference evidence="8 13" key="6">
    <citation type="submission" date="2019-01" db="EMBL/GenBank/DDBJ databases">
        <title>The Pseudomonas aeruginosa pan-genome provides new insights on its population structure, horizontal gene transfer and pathogenicity.</title>
        <authorList>
            <person name="Freschi L."/>
            <person name="Vincent A.T."/>
            <person name="Jeukens J."/>
            <person name="Emond-Rheault J.-G."/>
            <person name="Kukavica-Ibrulj I."/>
            <person name="Dupont M.-J."/>
            <person name="Charette S.J."/>
            <person name="Boyle B."/>
            <person name="Levesque R.C."/>
        </authorList>
    </citation>
    <scope>NUCLEOTIDE SEQUENCE [LARGE SCALE GENOMIC DNA]</scope>
    <source>
        <strain evidence="8 13">PA-W36</strain>
    </source>
</reference>
<feature type="transmembrane region" description="Helical" evidence="1">
    <location>
        <begin position="181"/>
        <end position="198"/>
    </location>
</feature>
<evidence type="ECO:0000313" key="11">
    <source>
        <dbReference type="Proteomes" id="UP000194857"/>
    </source>
</evidence>
<feature type="transmembrane region" description="Helical" evidence="1">
    <location>
        <begin position="86"/>
        <end position="107"/>
    </location>
</feature>
<evidence type="ECO:0000313" key="3">
    <source>
        <dbReference type="EMBL" id="CRP26671.1"/>
    </source>
</evidence>
<feature type="transmembrane region" description="Helical" evidence="1">
    <location>
        <begin position="150"/>
        <end position="169"/>
    </location>
</feature>
<gene>
    <name evidence="7" type="ORF">ALP65_02123</name>
    <name evidence="6" type="ORF">CAZ10_04885</name>
    <name evidence="4" type="ORF">GNQ48_10110</name>
    <name evidence="5" type="ORF">GUL26_16115</name>
    <name evidence="8" type="ORF">IPC1295_02255</name>
    <name evidence="9" type="ORF">L4V69_14090</name>
    <name evidence="3" type="ORF">PAERUG_P19_London_7_VIM_2_05_10_03937</name>
</gene>
<feature type="transmembrane region" description="Helical" evidence="1">
    <location>
        <begin position="119"/>
        <end position="138"/>
    </location>
</feature>
<feature type="transmembrane region" description="Helical" evidence="1">
    <location>
        <begin position="48"/>
        <end position="66"/>
    </location>
</feature>
<feature type="transmembrane region" description="Helical" evidence="1">
    <location>
        <begin position="12"/>
        <end position="36"/>
    </location>
</feature>
<evidence type="ECO:0000313" key="6">
    <source>
        <dbReference type="EMBL" id="OTI65107.1"/>
    </source>
</evidence>